<proteinExistence type="predicted"/>
<evidence type="ECO:0000313" key="1">
    <source>
        <dbReference type="EMBL" id="KAK7819231.1"/>
    </source>
</evidence>
<keyword evidence="2" id="KW-1185">Reference proteome</keyword>
<evidence type="ECO:0000313" key="2">
    <source>
        <dbReference type="Proteomes" id="UP001488838"/>
    </source>
</evidence>
<sequence length="65" mass="7569">MLMRNYGKNIKLLQQRMLPERTPQMILLSAIMFCCPEDFQPFVETHENTASDPPPCTFCYSPLCK</sequence>
<organism evidence="1 2">
    <name type="scientific">Myodes glareolus</name>
    <name type="common">Bank vole</name>
    <name type="synonym">Clethrionomys glareolus</name>
    <dbReference type="NCBI Taxonomy" id="447135"/>
    <lineage>
        <taxon>Eukaryota</taxon>
        <taxon>Metazoa</taxon>
        <taxon>Chordata</taxon>
        <taxon>Craniata</taxon>
        <taxon>Vertebrata</taxon>
        <taxon>Euteleostomi</taxon>
        <taxon>Mammalia</taxon>
        <taxon>Eutheria</taxon>
        <taxon>Euarchontoglires</taxon>
        <taxon>Glires</taxon>
        <taxon>Rodentia</taxon>
        <taxon>Myomorpha</taxon>
        <taxon>Muroidea</taxon>
        <taxon>Cricetidae</taxon>
        <taxon>Arvicolinae</taxon>
        <taxon>Myodes</taxon>
    </lineage>
</organism>
<accession>A0AAW0IYP3</accession>
<dbReference type="EMBL" id="JBBHLL010000082">
    <property type="protein sequence ID" value="KAK7819231.1"/>
    <property type="molecule type" value="Genomic_DNA"/>
</dbReference>
<comment type="caution">
    <text evidence="1">The sequence shown here is derived from an EMBL/GenBank/DDBJ whole genome shotgun (WGS) entry which is preliminary data.</text>
</comment>
<protein>
    <submittedName>
        <fullName evidence="1">Uncharacterized protein</fullName>
    </submittedName>
</protein>
<dbReference type="AlphaFoldDB" id="A0AAW0IYP3"/>
<gene>
    <name evidence="1" type="ORF">U0070_008359</name>
</gene>
<dbReference type="Proteomes" id="UP001488838">
    <property type="component" value="Unassembled WGS sequence"/>
</dbReference>
<name>A0AAW0IYP3_MYOGA</name>
<reference evidence="1 2" key="1">
    <citation type="journal article" date="2023" name="bioRxiv">
        <title>Conserved and derived expression patterns and positive selection on dental genes reveal complex evolutionary context of ever-growing rodent molars.</title>
        <authorList>
            <person name="Calamari Z.T."/>
            <person name="Song A."/>
            <person name="Cohen E."/>
            <person name="Akter M."/>
            <person name="Roy R.D."/>
            <person name="Hallikas O."/>
            <person name="Christensen M.M."/>
            <person name="Li P."/>
            <person name="Marangoni P."/>
            <person name="Jernvall J."/>
            <person name="Klein O.D."/>
        </authorList>
    </citation>
    <scope>NUCLEOTIDE SEQUENCE [LARGE SCALE GENOMIC DNA]</scope>
    <source>
        <strain evidence="1">V071</strain>
    </source>
</reference>